<feature type="region of interest" description="Disordered" evidence="1">
    <location>
        <begin position="64"/>
        <end position="100"/>
    </location>
</feature>
<organism evidence="2 3">
    <name type="scientific">Branchiostoma lanceolatum</name>
    <name type="common">Common lancelet</name>
    <name type="synonym">Amphioxus lanceolatum</name>
    <dbReference type="NCBI Taxonomy" id="7740"/>
    <lineage>
        <taxon>Eukaryota</taxon>
        <taxon>Metazoa</taxon>
        <taxon>Chordata</taxon>
        <taxon>Cephalochordata</taxon>
        <taxon>Leptocardii</taxon>
        <taxon>Amphioxiformes</taxon>
        <taxon>Branchiostomatidae</taxon>
        <taxon>Branchiostoma</taxon>
    </lineage>
</organism>
<keyword evidence="3" id="KW-1185">Reference proteome</keyword>
<dbReference type="Proteomes" id="UP000838412">
    <property type="component" value="Chromosome 3"/>
</dbReference>
<dbReference type="EMBL" id="OV696688">
    <property type="protein sequence ID" value="CAH1256544.1"/>
    <property type="molecule type" value="Genomic_DNA"/>
</dbReference>
<reference evidence="2" key="1">
    <citation type="submission" date="2022-01" db="EMBL/GenBank/DDBJ databases">
        <authorList>
            <person name="Braso-Vives M."/>
        </authorList>
    </citation>
    <scope>NUCLEOTIDE SEQUENCE</scope>
</reference>
<gene>
    <name evidence="2" type="primary">Hypp1678</name>
    <name evidence="2" type="ORF">BLAG_LOCUS14812</name>
</gene>
<sequence length="100" mass="10888">MDQSVICMLSPDVDNLEVASKAVPFSTETSSGASAMEDVDISDQDDFPELTALYQQHIQHIQHVRPPGTSQDSCPRMCTRSPPGHHARKPGRGPAFLSLN</sequence>
<evidence type="ECO:0000313" key="3">
    <source>
        <dbReference type="Proteomes" id="UP000838412"/>
    </source>
</evidence>
<evidence type="ECO:0000256" key="1">
    <source>
        <dbReference type="SAM" id="MobiDB-lite"/>
    </source>
</evidence>
<name>A0A8J9ZN58_BRALA</name>
<accession>A0A8J9ZN58</accession>
<dbReference type="AlphaFoldDB" id="A0A8J9ZN58"/>
<protein>
    <submittedName>
        <fullName evidence="2">Hypp1678 protein</fullName>
    </submittedName>
</protein>
<proteinExistence type="predicted"/>
<evidence type="ECO:0000313" key="2">
    <source>
        <dbReference type="EMBL" id="CAH1256544.1"/>
    </source>
</evidence>